<proteinExistence type="predicted"/>
<keyword evidence="3" id="KW-1185">Reference proteome</keyword>
<dbReference type="AlphaFoldDB" id="A0A4Y2KBX2"/>
<organism evidence="2 3">
    <name type="scientific">Araneus ventricosus</name>
    <name type="common">Orbweaver spider</name>
    <name type="synonym">Epeira ventricosa</name>
    <dbReference type="NCBI Taxonomy" id="182803"/>
    <lineage>
        <taxon>Eukaryota</taxon>
        <taxon>Metazoa</taxon>
        <taxon>Ecdysozoa</taxon>
        <taxon>Arthropoda</taxon>
        <taxon>Chelicerata</taxon>
        <taxon>Arachnida</taxon>
        <taxon>Araneae</taxon>
        <taxon>Araneomorphae</taxon>
        <taxon>Entelegynae</taxon>
        <taxon>Araneoidea</taxon>
        <taxon>Araneidae</taxon>
        <taxon>Araneus</taxon>
    </lineage>
</organism>
<feature type="region of interest" description="Disordered" evidence="1">
    <location>
        <begin position="1"/>
        <end position="29"/>
    </location>
</feature>
<comment type="caution">
    <text evidence="2">The sequence shown here is derived from an EMBL/GenBank/DDBJ whole genome shotgun (WGS) entry which is preliminary data.</text>
</comment>
<evidence type="ECO:0000313" key="2">
    <source>
        <dbReference type="EMBL" id="GBM99076.1"/>
    </source>
</evidence>
<sequence length="98" mass="11342">MEDVGVNNVPFGVKNDIGPPESSKKDNKNSYRQPLFRIILEEADDESLLSYWQAIIRPSELKEVEFNIHSWLGSEVNLEVVFWKKFSQNIKALCTEEI</sequence>
<gene>
    <name evidence="2" type="ORF">AVEN_128585_1</name>
</gene>
<evidence type="ECO:0000313" key="3">
    <source>
        <dbReference type="Proteomes" id="UP000499080"/>
    </source>
</evidence>
<protein>
    <submittedName>
        <fullName evidence="2">Uncharacterized protein</fullName>
    </submittedName>
</protein>
<dbReference type="Proteomes" id="UP000499080">
    <property type="component" value="Unassembled WGS sequence"/>
</dbReference>
<name>A0A4Y2KBX2_ARAVE</name>
<dbReference type="EMBL" id="BGPR01004387">
    <property type="protein sequence ID" value="GBM99076.1"/>
    <property type="molecule type" value="Genomic_DNA"/>
</dbReference>
<evidence type="ECO:0000256" key="1">
    <source>
        <dbReference type="SAM" id="MobiDB-lite"/>
    </source>
</evidence>
<accession>A0A4Y2KBX2</accession>
<reference evidence="2 3" key="1">
    <citation type="journal article" date="2019" name="Sci. Rep.">
        <title>Orb-weaving spider Araneus ventricosus genome elucidates the spidroin gene catalogue.</title>
        <authorList>
            <person name="Kono N."/>
            <person name="Nakamura H."/>
            <person name="Ohtoshi R."/>
            <person name="Moran D.A.P."/>
            <person name="Shinohara A."/>
            <person name="Yoshida Y."/>
            <person name="Fujiwara M."/>
            <person name="Mori M."/>
            <person name="Tomita M."/>
            <person name="Arakawa K."/>
        </authorList>
    </citation>
    <scope>NUCLEOTIDE SEQUENCE [LARGE SCALE GENOMIC DNA]</scope>
</reference>